<reference evidence="3" key="1">
    <citation type="journal article" date="2014" name="Nucleic Acids Res.">
        <title>The evolutionary dynamics of variant antigen genes in Babesia reveal a history of genomic innovation underlying host-parasite interaction.</title>
        <authorList>
            <person name="Jackson A.P."/>
            <person name="Otto T.D."/>
            <person name="Darby A."/>
            <person name="Ramaprasad A."/>
            <person name="Xia D."/>
            <person name="Echaide I.E."/>
            <person name="Farber M."/>
            <person name="Gahlot S."/>
            <person name="Gamble J."/>
            <person name="Gupta D."/>
            <person name="Gupta Y."/>
            <person name="Jackson L."/>
            <person name="Malandrin L."/>
            <person name="Malas T.B."/>
            <person name="Moussa E."/>
            <person name="Nair M."/>
            <person name="Reid A.J."/>
            <person name="Sanders M."/>
            <person name="Sharma J."/>
            <person name="Tracey A."/>
            <person name="Quail M.A."/>
            <person name="Weir W."/>
            <person name="Wastling J.M."/>
            <person name="Hall N."/>
            <person name="Willadsen P."/>
            <person name="Lingelbach K."/>
            <person name="Shiels B."/>
            <person name="Tait A."/>
            <person name="Berriman M."/>
            <person name="Allred D.R."/>
            <person name="Pain A."/>
        </authorList>
    </citation>
    <scope>NUCLEOTIDE SEQUENCE</scope>
    <source>
        <strain evidence="3">1802A</strain>
    </source>
</reference>
<dbReference type="EMBL" id="JAHBMH010000007">
    <property type="protein sequence ID" value="KAK1939781.1"/>
    <property type="molecule type" value="Genomic_DNA"/>
</dbReference>
<name>A0AAD9GKM3_BABDI</name>
<keyword evidence="4" id="KW-1185">Reference proteome</keyword>
<dbReference type="AlphaFoldDB" id="A0AAD9GKM3"/>
<feature type="chain" id="PRO_5042110695" evidence="2">
    <location>
        <begin position="25"/>
        <end position="684"/>
    </location>
</feature>
<reference evidence="3" key="2">
    <citation type="submission" date="2021-05" db="EMBL/GenBank/DDBJ databases">
        <authorList>
            <person name="Pain A."/>
        </authorList>
    </citation>
    <scope>NUCLEOTIDE SEQUENCE</scope>
    <source>
        <strain evidence="3">1802A</strain>
    </source>
</reference>
<gene>
    <name evidence="3" type="ORF">X943_003231</name>
</gene>
<evidence type="ECO:0000256" key="1">
    <source>
        <dbReference type="SAM" id="MobiDB-lite"/>
    </source>
</evidence>
<protein>
    <submittedName>
        <fullName evidence="3">Uncharacterized protein</fullName>
    </submittedName>
</protein>
<feature type="compositionally biased region" description="Basic residues" evidence="1">
    <location>
        <begin position="78"/>
        <end position="89"/>
    </location>
</feature>
<organism evidence="3 4">
    <name type="scientific">Babesia divergens</name>
    <dbReference type="NCBI Taxonomy" id="32595"/>
    <lineage>
        <taxon>Eukaryota</taxon>
        <taxon>Sar</taxon>
        <taxon>Alveolata</taxon>
        <taxon>Apicomplexa</taxon>
        <taxon>Aconoidasida</taxon>
        <taxon>Piroplasmida</taxon>
        <taxon>Babesiidae</taxon>
        <taxon>Babesia</taxon>
    </lineage>
</organism>
<evidence type="ECO:0000256" key="2">
    <source>
        <dbReference type="SAM" id="SignalP"/>
    </source>
</evidence>
<evidence type="ECO:0000313" key="4">
    <source>
        <dbReference type="Proteomes" id="UP001195914"/>
    </source>
</evidence>
<dbReference type="Proteomes" id="UP001195914">
    <property type="component" value="Unassembled WGS sequence"/>
</dbReference>
<evidence type="ECO:0000313" key="3">
    <source>
        <dbReference type="EMBL" id="KAK1939781.1"/>
    </source>
</evidence>
<sequence length="684" mass="78236">MKASFIQSAFGAFLYIIHQGMVEASIMCCSSKTKDPRFGQTLFLTPQWESTRERHSLVTTMALGGRKALRKKFLRSLARKTKRASRRKRMEAAKKGKQKIPPVEPNTNASESSGNKILDEFGIDLGIMGNDIYDWLWPKPNPTSLKRNEKKLKYLNSGGYLPSTKYVVTSSQPVVATNTSGKYNAYLHRYILHNYAQERITRIYKRLGFHMRLSPRILAREVAALTGKFGMNILQPEDDEYGTEIRADVQCLRRVKAKVYCLLGLKLMKYHLLFLLRYIRLGIPPEIRDRYISNILTRSNISRSCDMICTHKDPPKSALSQDEALSTKQESALKLTYPDRLDFDSQGYPYSDVSFYDNPDTGWSPSQLVVPAVFKRLSDKSRCKLVYIAAALHPEYCLQLVKNVAFCAGYKCERELLLNFSLHSQFGSRGAKNFVSKLKEEHISNRYIQKAARLVTGSPSPLTVSDAMNTLLNVPIVSGLMKRHLESGHKMMPINTAQMIFKRIRRNTILKPEDLMLWDIAREAISRRVPHAPLYIYRQVRMELFAADTYIAPTFRFSLERRGIDTTGLYDSTNGLDDITPGMDYAKRRKIAKQISRNLKKIWLNNSKSQRSEMDRVGLEIIDAMAATAGYESFNNVLILVTMLSEKPATTQLWRCQQPGPEFEHSTRLEVKDFKYKLGDSSFQ</sequence>
<feature type="compositionally biased region" description="Polar residues" evidence="1">
    <location>
        <begin position="105"/>
        <end position="114"/>
    </location>
</feature>
<comment type="caution">
    <text evidence="3">The sequence shown here is derived from an EMBL/GenBank/DDBJ whole genome shotgun (WGS) entry which is preliminary data.</text>
</comment>
<accession>A0AAD9GKM3</accession>
<proteinExistence type="predicted"/>
<feature type="signal peptide" evidence="2">
    <location>
        <begin position="1"/>
        <end position="24"/>
    </location>
</feature>
<feature type="region of interest" description="Disordered" evidence="1">
    <location>
        <begin position="78"/>
        <end position="114"/>
    </location>
</feature>
<keyword evidence="2" id="KW-0732">Signal</keyword>